<evidence type="ECO:0000256" key="8">
    <source>
        <dbReference type="SAM" id="SignalP"/>
    </source>
</evidence>
<sequence>MKNFKISSMNILHIVGVLVLIFVTVNSQRATRWCTVNEMEQYKCLALKRNLTSKIEILPPEITIDIPDKFECIQGVDVFHCMQLIDQDEADLMTLDPGQGYFAGRNHNMMPLMAENYIDAPIEKPSYYSVAVYKKGTDVSMATLRQKRICFTGIGMSAGWLYPISRLLHDNVIPVTECNAVVKSVTSFFGEMCLPGALTSFYNPFGNNPTSVCHLCSGMAEERCTTSDPTAGFEGAFKCVAEGRGDLTFVRHDTVAQMTALSITYSPDDFMLLCPDGNQRTIDEYEDCNWGEIPSHIIMTSALRTQAVIQEYKKFLKAISDWYSPTGQYFQEFNLFNSDRDYSETGLIDKRKNLLFSDGTRKLMDIGDVDYYDWVEFNYTRPARKFCASDDGDSVNPIMQSEKGIFIESSRYIFWQFLNYQIWCSKVYRVLDRFVGNFIDILYDLTRCPIAKARWCVISQPEKEKCESMIMAFKAKDLRPELDCLLGGNTTNCMDMISKGDADLMNLDAGDVYLGGKKYDLVPFAAEDYGDMTRSFKVVAVARKTDAHLTLFNMKSKRACQTGIGRGDGWIIPLNIYIETEQFIPEDCSIFENLGQLFIRSCIPGALDKEYNPKQTPINLCEGCGANGYRRCQRNSLEQYYGASGAFRCLVERGGDVSFVRHLTVRDNTDGRNHAQWSRNRRSDDYELMCKDGRRIGIDRWKECHLGSVPANAIVTAKFKTDQEREIYWNLLNYGQQFFSSDIDGDFHMFASGTSYTDLLFTDAAVRLMKIYPAQQNYEDWLGPNFISQIKTVEKYTCVYAGSASLYTSTFLITLSLIMVKILF</sequence>
<evidence type="ECO:0000259" key="9">
    <source>
        <dbReference type="PROSITE" id="PS51408"/>
    </source>
</evidence>
<feature type="binding site" evidence="6">
    <location>
        <position position="296"/>
    </location>
    <ligand>
        <name>Fe(3+)</name>
        <dbReference type="ChEBI" id="CHEBI:29034"/>
        <label>1</label>
    </ligand>
</feature>
<feature type="binding site" evidence="5">
    <location>
        <position position="562"/>
    </location>
    <ligand>
        <name>hydrogencarbonate</name>
        <dbReference type="ChEBI" id="CHEBI:17544"/>
        <label>1</label>
    </ligand>
</feature>
<evidence type="ECO:0000256" key="5">
    <source>
        <dbReference type="PIRSR" id="PIRSR002549-2"/>
    </source>
</evidence>
<evidence type="ECO:0000256" key="7">
    <source>
        <dbReference type="PIRSR" id="PIRSR002549-4"/>
    </source>
</evidence>
<name>V4AQ51_LOTGI</name>
<proteinExistence type="predicted"/>
<dbReference type="SUPFAM" id="SSF53850">
    <property type="entry name" value="Periplasmic binding protein-like II"/>
    <property type="match status" value="2"/>
</dbReference>
<feature type="binding site" evidence="5">
    <location>
        <position position="159"/>
    </location>
    <ligand>
        <name>hydrogencarbonate</name>
        <dbReference type="ChEBI" id="CHEBI:17544"/>
        <label>1</label>
    </ligand>
</feature>
<dbReference type="OMA" id="DEWSINS"/>
<evidence type="ECO:0000256" key="3">
    <source>
        <dbReference type="ARBA" id="ARBA00022737"/>
    </source>
</evidence>
<keyword evidence="8" id="KW-0732">Signal</keyword>
<keyword evidence="3" id="KW-0677">Repeat</keyword>
<gene>
    <name evidence="10" type="ORF">LOTGIDRAFT_214460</name>
</gene>
<feature type="binding site" evidence="6">
    <location>
        <position position="127"/>
    </location>
    <ligand>
        <name>Fe(3+)</name>
        <dbReference type="ChEBI" id="CHEBI:29034"/>
        <label>1</label>
    </ligand>
</feature>
<dbReference type="KEGG" id="lgi:LOTGIDRAFT_214460"/>
<feature type="disulfide bond" evidence="7">
    <location>
        <begin position="213"/>
        <end position="224"/>
    </location>
</feature>
<dbReference type="GO" id="GO:0046872">
    <property type="term" value="F:metal ion binding"/>
    <property type="evidence" value="ECO:0007669"/>
    <property type="project" value="UniProtKB-KW"/>
</dbReference>
<dbReference type="PIRSF" id="PIRSF002549">
    <property type="entry name" value="Transferrin"/>
    <property type="match status" value="1"/>
</dbReference>
<dbReference type="STRING" id="225164.V4AQ51"/>
<feature type="signal peptide" evidence="8">
    <location>
        <begin position="1"/>
        <end position="27"/>
    </location>
</feature>
<feature type="binding site" evidence="6">
    <location>
        <position position="96"/>
    </location>
    <ligand>
        <name>Fe(3+)</name>
        <dbReference type="ChEBI" id="CHEBI:29034"/>
        <label>1</label>
    </ligand>
</feature>
<feature type="domain" description="Transferrin-like" evidence="9">
    <location>
        <begin position="31"/>
        <end position="379"/>
    </location>
</feature>
<protein>
    <recommendedName>
        <fullName evidence="9">Transferrin-like domain-containing protein</fullName>
    </recommendedName>
</protein>
<organism evidence="10 11">
    <name type="scientific">Lottia gigantea</name>
    <name type="common">Giant owl limpet</name>
    <dbReference type="NCBI Taxonomy" id="225164"/>
    <lineage>
        <taxon>Eukaryota</taxon>
        <taxon>Metazoa</taxon>
        <taxon>Spiralia</taxon>
        <taxon>Lophotrochozoa</taxon>
        <taxon>Mollusca</taxon>
        <taxon>Gastropoda</taxon>
        <taxon>Patellogastropoda</taxon>
        <taxon>Lottioidea</taxon>
        <taxon>Lottiidae</taxon>
        <taxon>Lottia</taxon>
    </lineage>
</organism>
<keyword evidence="4 7" id="KW-1015">Disulfide bond</keyword>
<dbReference type="GO" id="GO:0005886">
    <property type="term" value="C:plasma membrane"/>
    <property type="evidence" value="ECO:0007669"/>
    <property type="project" value="TreeGrafter"/>
</dbReference>
<evidence type="ECO:0000256" key="4">
    <source>
        <dbReference type="ARBA" id="ARBA00023157"/>
    </source>
</evidence>
<feature type="binding site" evidence="5">
    <location>
        <position position="158"/>
    </location>
    <ligand>
        <name>hydrogencarbonate</name>
        <dbReference type="ChEBI" id="CHEBI:17544"/>
        <label>1</label>
    </ligand>
</feature>
<reference evidence="10 11" key="1">
    <citation type="journal article" date="2013" name="Nature">
        <title>Insights into bilaterian evolution from three spiralian genomes.</title>
        <authorList>
            <person name="Simakov O."/>
            <person name="Marletaz F."/>
            <person name="Cho S.J."/>
            <person name="Edsinger-Gonzales E."/>
            <person name="Havlak P."/>
            <person name="Hellsten U."/>
            <person name="Kuo D.H."/>
            <person name="Larsson T."/>
            <person name="Lv J."/>
            <person name="Arendt D."/>
            <person name="Savage R."/>
            <person name="Osoegawa K."/>
            <person name="de Jong P."/>
            <person name="Grimwood J."/>
            <person name="Chapman J.A."/>
            <person name="Shapiro H."/>
            <person name="Aerts A."/>
            <person name="Otillar R.P."/>
            <person name="Terry A.Y."/>
            <person name="Boore J.L."/>
            <person name="Grigoriev I.V."/>
            <person name="Lindberg D.R."/>
            <person name="Seaver E.C."/>
            <person name="Weisblat D.A."/>
            <person name="Putnam N.H."/>
            <person name="Rokhsar D.S."/>
        </authorList>
    </citation>
    <scope>NUCLEOTIDE SEQUENCE [LARGE SCALE GENOMIC DNA]</scope>
</reference>
<dbReference type="Gene3D" id="3.40.190.10">
    <property type="entry name" value="Periplasmic binding protein-like II"/>
    <property type="match status" value="4"/>
</dbReference>
<feature type="disulfide bond" evidence="7">
    <location>
        <begin position="44"/>
        <end position="72"/>
    </location>
</feature>
<dbReference type="HOGENOM" id="CLU_011309_2_0_1"/>
<feature type="disulfide bond" evidence="7">
    <location>
        <begin position="690"/>
        <end position="704"/>
    </location>
</feature>
<evidence type="ECO:0000256" key="6">
    <source>
        <dbReference type="PIRSR" id="PIRSR002549-3"/>
    </source>
</evidence>
<dbReference type="PANTHER" id="PTHR11485:SF29">
    <property type="entry name" value="TRANSFERRIN 2"/>
    <property type="match status" value="1"/>
</dbReference>
<accession>V4AQ51</accession>
<feature type="binding site" evidence="5">
    <location>
        <position position="569"/>
    </location>
    <ligand>
        <name>hydrogencarbonate</name>
        <dbReference type="ChEBI" id="CHEBI:17544"/>
        <label>1</label>
    </ligand>
</feature>
<keyword evidence="2" id="KW-0964">Secreted</keyword>
<dbReference type="InterPro" id="IPR016357">
    <property type="entry name" value="Transferrin"/>
</dbReference>
<feature type="domain" description="Transferrin-like" evidence="9">
    <location>
        <begin position="453"/>
        <end position="795"/>
    </location>
</feature>
<feature type="disulfide bond" evidence="7">
    <location>
        <begin position="560"/>
        <end position="649"/>
    </location>
</feature>
<dbReference type="Proteomes" id="UP000030746">
    <property type="component" value="Unassembled WGS sequence"/>
</dbReference>
<keyword evidence="6" id="KW-0408">Iron</keyword>
<evidence type="ECO:0000256" key="2">
    <source>
        <dbReference type="ARBA" id="ARBA00022525"/>
    </source>
</evidence>
<dbReference type="GO" id="GO:0055037">
    <property type="term" value="C:recycling endosome"/>
    <property type="evidence" value="ECO:0007669"/>
    <property type="project" value="TreeGrafter"/>
</dbReference>
<evidence type="ECO:0000313" key="11">
    <source>
        <dbReference type="Proteomes" id="UP000030746"/>
    </source>
</evidence>
<dbReference type="PANTHER" id="PTHR11485">
    <property type="entry name" value="TRANSFERRIN"/>
    <property type="match status" value="1"/>
</dbReference>
<feature type="disulfide bond" evidence="7">
    <location>
        <begin position="456"/>
        <end position="493"/>
    </location>
</feature>
<dbReference type="PRINTS" id="PR00422">
    <property type="entry name" value="TRANSFERRIN"/>
</dbReference>
<dbReference type="AlphaFoldDB" id="V4AQ51"/>
<evidence type="ECO:0000313" key="10">
    <source>
        <dbReference type="EMBL" id="ESO96920.1"/>
    </source>
</evidence>
<keyword evidence="11" id="KW-1185">Reference proteome</keyword>
<feature type="disulfide bond" evidence="7">
    <location>
        <begin position="466"/>
        <end position="484"/>
    </location>
</feature>
<dbReference type="SMART" id="SM00094">
    <property type="entry name" value="TR_FER"/>
    <property type="match status" value="2"/>
</dbReference>
<feature type="disulfide bond" evidence="7">
    <location>
        <begin position="34"/>
        <end position="81"/>
    </location>
</feature>
<feature type="binding site" evidence="6">
    <location>
        <position position="508"/>
    </location>
    <ligand>
        <name>Fe(3+)</name>
        <dbReference type="ChEBI" id="CHEBI:29034"/>
        <label>1</label>
    </ligand>
</feature>
<feature type="disulfide bond" evidence="7">
    <location>
        <begin position="150"/>
        <end position="239"/>
    </location>
</feature>
<feature type="disulfide bond" evidence="7">
    <location>
        <begin position="274"/>
        <end position="288"/>
    </location>
</feature>
<dbReference type="GeneID" id="20246504"/>
<dbReference type="PROSITE" id="PS51408">
    <property type="entry name" value="TRANSFERRIN_LIKE_4"/>
    <property type="match status" value="2"/>
</dbReference>
<keyword evidence="6" id="KW-0479">Metal-binding</keyword>
<feature type="binding site" evidence="5">
    <location>
        <position position="566"/>
    </location>
    <ligand>
        <name>hydrogencarbonate</name>
        <dbReference type="ChEBI" id="CHEBI:17544"/>
        <label>1</label>
    </ligand>
</feature>
<dbReference type="GO" id="GO:0005615">
    <property type="term" value="C:extracellular space"/>
    <property type="evidence" value="ECO:0007669"/>
    <property type="project" value="InterPro"/>
</dbReference>
<feature type="chain" id="PRO_5004717385" description="Transferrin-like domain-containing protein" evidence="8">
    <location>
        <begin position="28"/>
        <end position="824"/>
    </location>
</feature>
<dbReference type="CTD" id="20246504"/>
<dbReference type="EMBL" id="KB201362">
    <property type="protein sequence ID" value="ESO96920.1"/>
    <property type="molecule type" value="Genomic_DNA"/>
</dbReference>
<dbReference type="Pfam" id="PF00405">
    <property type="entry name" value="Transferrin"/>
    <property type="match status" value="2"/>
</dbReference>
<dbReference type="OrthoDB" id="9981115at2759"/>
<evidence type="ECO:0000256" key="1">
    <source>
        <dbReference type="ARBA" id="ARBA00004613"/>
    </source>
</evidence>
<comment type="subcellular location">
    <subcellularLocation>
        <location evidence="1">Secreted</location>
    </subcellularLocation>
</comment>
<feature type="binding site" evidence="5">
    <location>
        <position position="152"/>
    </location>
    <ligand>
        <name>hydrogencarbonate</name>
        <dbReference type="ChEBI" id="CHEBI:17544"/>
        <label>1</label>
    </ligand>
</feature>
<feature type="disulfide bond" evidence="7">
    <location>
        <begin position="193"/>
        <end position="216"/>
    </location>
</feature>
<dbReference type="GO" id="GO:0006826">
    <property type="term" value="P:iron ion transport"/>
    <property type="evidence" value="ECO:0007669"/>
    <property type="project" value="TreeGrafter"/>
</dbReference>
<dbReference type="GO" id="GO:0005769">
    <property type="term" value="C:early endosome"/>
    <property type="evidence" value="ECO:0007669"/>
    <property type="project" value="TreeGrafter"/>
</dbReference>
<dbReference type="RefSeq" id="XP_009052413.1">
    <property type="nucleotide sequence ID" value="XM_009054165.1"/>
</dbReference>
<dbReference type="InterPro" id="IPR001156">
    <property type="entry name" value="Transferrin-like_dom"/>
</dbReference>
<dbReference type="CDD" id="cd13529">
    <property type="entry name" value="PBP2_transferrin"/>
    <property type="match status" value="2"/>
</dbReference>
<feature type="disulfide bond" evidence="7">
    <location>
        <begin position="602"/>
        <end position="621"/>
    </location>
</feature>
<dbReference type="FunFam" id="3.40.190.10:FF:000095">
    <property type="entry name" value="Lactotransferrin"/>
    <property type="match status" value="1"/>
</dbReference>